<evidence type="ECO:0000313" key="4">
    <source>
        <dbReference type="Proteomes" id="UP000051677"/>
    </source>
</evidence>
<dbReference type="AlphaFoldDB" id="A0A0Q2RUW3"/>
<dbReference type="EMBL" id="LKTM01000127">
    <property type="protein sequence ID" value="KQH79011.1"/>
    <property type="molecule type" value="Genomic_DNA"/>
</dbReference>
<dbReference type="GO" id="GO:0016747">
    <property type="term" value="F:acyltransferase activity, transferring groups other than amino-acyl groups"/>
    <property type="evidence" value="ECO:0007669"/>
    <property type="project" value="InterPro"/>
</dbReference>
<feature type="transmembrane region" description="Helical" evidence="1">
    <location>
        <begin position="153"/>
        <end position="172"/>
    </location>
</feature>
<feature type="transmembrane region" description="Helical" evidence="1">
    <location>
        <begin position="58"/>
        <end position="80"/>
    </location>
</feature>
<feature type="domain" description="Acyltransferase 3" evidence="2">
    <location>
        <begin position="10"/>
        <end position="320"/>
    </location>
</feature>
<feature type="transmembrane region" description="Helical" evidence="1">
    <location>
        <begin position="192"/>
        <end position="209"/>
    </location>
</feature>
<feature type="transmembrane region" description="Helical" evidence="1">
    <location>
        <begin position="130"/>
        <end position="146"/>
    </location>
</feature>
<dbReference type="InterPro" id="IPR050879">
    <property type="entry name" value="Acyltransferase_3"/>
</dbReference>
<dbReference type="Pfam" id="PF01757">
    <property type="entry name" value="Acyl_transf_3"/>
    <property type="match status" value="1"/>
</dbReference>
<proteinExistence type="predicted"/>
<reference evidence="3 4" key="1">
    <citation type="submission" date="2015-10" db="EMBL/GenBank/DDBJ databases">
        <title>Mycobacterium gordonae draft genome assembly.</title>
        <authorList>
            <person name="Ustinova V."/>
            <person name="Smirnova T."/>
            <person name="Blagodatskikh K."/>
            <person name="Varlamov D."/>
            <person name="Larionova E."/>
            <person name="Chernousova L."/>
        </authorList>
    </citation>
    <scope>NUCLEOTIDE SEQUENCE [LARGE SCALE GENOMIC DNA]</scope>
    <source>
        <strain evidence="3 4">CTRI 14-8773</strain>
    </source>
</reference>
<keyword evidence="1" id="KW-0812">Transmembrane</keyword>
<evidence type="ECO:0000256" key="1">
    <source>
        <dbReference type="SAM" id="Phobius"/>
    </source>
</evidence>
<feature type="transmembrane region" description="Helical" evidence="1">
    <location>
        <begin position="309"/>
        <end position="328"/>
    </location>
</feature>
<name>A0A0Q2RUW3_MYCGO</name>
<dbReference type="PANTHER" id="PTHR23028:SF53">
    <property type="entry name" value="ACYL_TRANSF_3 DOMAIN-CONTAINING PROTEIN"/>
    <property type="match status" value="1"/>
</dbReference>
<keyword evidence="1" id="KW-1133">Transmembrane helix</keyword>
<organism evidence="3 4">
    <name type="scientific">Mycobacterium gordonae</name>
    <dbReference type="NCBI Taxonomy" id="1778"/>
    <lineage>
        <taxon>Bacteria</taxon>
        <taxon>Bacillati</taxon>
        <taxon>Actinomycetota</taxon>
        <taxon>Actinomycetes</taxon>
        <taxon>Mycobacteriales</taxon>
        <taxon>Mycobacteriaceae</taxon>
        <taxon>Mycobacterium</taxon>
    </lineage>
</organism>
<keyword evidence="1" id="KW-0472">Membrane</keyword>
<gene>
    <name evidence="3" type="ORF">AO501_00635</name>
</gene>
<feature type="transmembrane region" description="Helical" evidence="1">
    <location>
        <begin position="344"/>
        <end position="365"/>
    </location>
</feature>
<dbReference type="PANTHER" id="PTHR23028">
    <property type="entry name" value="ACETYLTRANSFERASE"/>
    <property type="match status" value="1"/>
</dbReference>
<sequence>MLLVACFHGGLPVPGGFVGVDVFFVISGFVITGMIYREHSATGRFRLGHFYFRRFKRLTPALALTVAVTMILSFCLMSPFEVQQKAASAGAAAMLLVANFEIARSTGDYFAQPAKVNPMLHTWSLSVEEQFYLVFPALLLLGWALSKHGPRRSGRAIVLVSVVSAVSFWLAVVHPGGQTAAQMNITGFYSPFTRAWEFAVGALLALFLTNRPLRSDKLAEVLAWLGVALVAVSAAKIDEATPFPSTWTLLPVSGTLLLIAAGTHHVTSIGRILTLPPMVKLGDWSYSIYLWHWPLDVFAVQLWPGSSYATMLATLFAIAIAAASYRWVEQPIRRLPPLSRPRSGALIAAVVLPPVLLAEIALFGANEFWLPRYRTGVIRVCCTNR</sequence>
<dbReference type="InterPro" id="IPR002656">
    <property type="entry name" value="Acyl_transf_3_dom"/>
</dbReference>
<comment type="caution">
    <text evidence="3">The sequence shown here is derived from an EMBL/GenBank/DDBJ whole genome shotgun (WGS) entry which is preliminary data.</text>
</comment>
<accession>A0A0Q2RUW3</accession>
<evidence type="ECO:0000313" key="3">
    <source>
        <dbReference type="EMBL" id="KQH79011.1"/>
    </source>
</evidence>
<dbReference type="GO" id="GO:0016020">
    <property type="term" value="C:membrane"/>
    <property type="evidence" value="ECO:0007669"/>
    <property type="project" value="TreeGrafter"/>
</dbReference>
<dbReference type="GO" id="GO:0009103">
    <property type="term" value="P:lipopolysaccharide biosynthetic process"/>
    <property type="evidence" value="ECO:0007669"/>
    <property type="project" value="TreeGrafter"/>
</dbReference>
<protein>
    <recommendedName>
        <fullName evidence="2">Acyltransferase 3 domain-containing protein</fullName>
    </recommendedName>
</protein>
<feature type="transmembrane region" description="Helical" evidence="1">
    <location>
        <begin position="17"/>
        <end position="37"/>
    </location>
</feature>
<dbReference type="Proteomes" id="UP000051677">
    <property type="component" value="Unassembled WGS sequence"/>
</dbReference>
<evidence type="ECO:0000259" key="2">
    <source>
        <dbReference type="Pfam" id="PF01757"/>
    </source>
</evidence>